<keyword evidence="6 12" id="KW-0812">Transmembrane</keyword>
<proteinExistence type="inferred from homology"/>
<dbReference type="GO" id="GO:0022904">
    <property type="term" value="P:respiratory electron transport chain"/>
    <property type="evidence" value="ECO:0007669"/>
    <property type="project" value="InterPro"/>
</dbReference>
<dbReference type="PANTHER" id="PTHR30485">
    <property type="entry name" value="NI/FE-HYDROGENASE 1 B-TYPE CYTOCHROME SUBUNIT"/>
    <property type="match status" value="1"/>
</dbReference>
<dbReference type="PRINTS" id="PR00161">
    <property type="entry name" value="NIHGNASECYTB"/>
</dbReference>
<gene>
    <name evidence="14" type="ORF">KMW28_26925</name>
</gene>
<reference evidence="14 15" key="1">
    <citation type="submission" date="2021-05" db="EMBL/GenBank/DDBJ databases">
        <title>Comparative genomic studies on the polysaccharide-degrading batcterial strains of the Flammeovirga genus.</title>
        <authorList>
            <person name="Zewei F."/>
            <person name="Zheng Z."/>
            <person name="Yu L."/>
            <person name="Ruyue G."/>
            <person name="Yanhong M."/>
            <person name="Yuanyuan C."/>
            <person name="Jingyan G."/>
            <person name="Wenjun H."/>
        </authorList>
    </citation>
    <scope>NUCLEOTIDE SEQUENCE [LARGE SCALE GENOMIC DNA]</scope>
    <source>
        <strain evidence="14 15">NBRC:100898</strain>
    </source>
</reference>
<dbReference type="SUPFAM" id="SSF81342">
    <property type="entry name" value="Transmembrane di-heme cytochromes"/>
    <property type="match status" value="1"/>
</dbReference>
<dbReference type="PANTHER" id="PTHR30485:SF1">
    <property type="entry name" value="CYTOCHROME YDHU-RELATED"/>
    <property type="match status" value="1"/>
</dbReference>
<evidence type="ECO:0000256" key="11">
    <source>
        <dbReference type="ARBA" id="ARBA00023136"/>
    </source>
</evidence>
<dbReference type="InterPro" id="IPR016174">
    <property type="entry name" value="Di-haem_cyt_TM"/>
</dbReference>
<dbReference type="InterPro" id="IPR011577">
    <property type="entry name" value="Cyt_b561_bac/Ni-Hgenase"/>
</dbReference>
<dbReference type="InterPro" id="IPR000516">
    <property type="entry name" value="Ni-dep_Hydgase_cyt-B"/>
</dbReference>
<dbReference type="RefSeq" id="WP_169665426.1">
    <property type="nucleotide sequence ID" value="NZ_CP076133.1"/>
</dbReference>
<sequence length="213" mass="25100">MKKQVYIYKSFERFWHWAQAALISLLMFTGFEIHGSYKILGFENAVNVHNWSSIALMVLIVFTIFWHFTTGEWKQYIPTLNKLVDQVKYYTYGIFHGHPHPVTKTVRKKMNPLQVITYLGLKLIFIPLMVFTGLLYMLFRFMYGGQLHSIEFFSLDSIAFWHTLGAYFLVQFVIVHVYMTTTGHTVTENIKAMITGYEEIEVEEEKKKEVVEV</sequence>
<dbReference type="EMBL" id="CP076133">
    <property type="protein sequence ID" value="QWG04534.1"/>
    <property type="molecule type" value="Genomic_DNA"/>
</dbReference>
<protein>
    <submittedName>
        <fullName evidence="14">Cytochrome b/b6 domain-containing protein</fullName>
    </submittedName>
</protein>
<feature type="transmembrane region" description="Helical" evidence="12">
    <location>
        <begin position="14"/>
        <end position="31"/>
    </location>
</feature>
<keyword evidence="11 12" id="KW-0472">Membrane</keyword>
<comment type="similarity">
    <text evidence="2">Belongs to the HupC/HyaC/HydC family.</text>
</comment>
<keyword evidence="4" id="KW-1003">Cell membrane</keyword>
<evidence type="ECO:0000259" key="13">
    <source>
        <dbReference type="Pfam" id="PF01292"/>
    </source>
</evidence>
<dbReference type="GO" id="GO:0009055">
    <property type="term" value="F:electron transfer activity"/>
    <property type="evidence" value="ECO:0007669"/>
    <property type="project" value="InterPro"/>
</dbReference>
<dbReference type="InterPro" id="IPR051542">
    <property type="entry name" value="Hydrogenase_cytochrome"/>
</dbReference>
<evidence type="ECO:0000256" key="4">
    <source>
        <dbReference type="ARBA" id="ARBA00022475"/>
    </source>
</evidence>
<feature type="domain" description="Cytochrome b561 bacterial/Ni-hydrogenase" evidence="13">
    <location>
        <begin position="8"/>
        <end position="196"/>
    </location>
</feature>
<dbReference type="Pfam" id="PF01292">
    <property type="entry name" value="Ni_hydr_CYTB"/>
    <property type="match status" value="1"/>
</dbReference>
<comment type="subcellular location">
    <subcellularLocation>
        <location evidence="1">Cell membrane</location>
        <topology evidence="1">Multi-pass membrane protein</topology>
    </subcellularLocation>
</comment>
<evidence type="ECO:0000256" key="9">
    <source>
        <dbReference type="ARBA" id="ARBA00022989"/>
    </source>
</evidence>
<dbReference type="AlphaFoldDB" id="A0AAX1NAN3"/>
<evidence type="ECO:0000256" key="2">
    <source>
        <dbReference type="ARBA" id="ARBA00008622"/>
    </source>
</evidence>
<accession>A0AAX1NAN3</accession>
<name>A0AAX1NAN3_9BACT</name>
<evidence type="ECO:0000313" key="15">
    <source>
        <dbReference type="Proteomes" id="UP000678679"/>
    </source>
</evidence>
<evidence type="ECO:0000256" key="8">
    <source>
        <dbReference type="ARBA" id="ARBA00022982"/>
    </source>
</evidence>
<organism evidence="14 15">
    <name type="scientific">Flammeovirga yaeyamensis</name>
    <dbReference type="NCBI Taxonomy" id="367791"/>
    <lineage>
        <taxon>Bacteria</taxon>
        <taxon>Pseudomonadati</taxon>
        <taxon>Bacteroidota</taxon>
        <taxon>Cytophagia</taxon>
        <taxon>Cytophagales</taxon>
        <taxon>Flammeovirgaceae</taxon>
        <taxon>Flammeovirga</taxon>
    </lineage>
</organism>
<evidence type="ECO:0000256" key="3">
    <source>
        <dbReference type="ARBA" id="ARBA00022448"/>
    </source>
</evidence>
<keyword evidence="7" id="KW-0479">Metal-binding</keyword>
<evidence type="ECO:0000313" key="14">
    <source>
        <dbReference type="EMBL" id="QWG04534.1"/>
    </source>
</evidence>
<dbReference type="GO" id="GO:0005886">
    <property type="term" value="C:plasma membrane"/>
    <property type="evidence" value="ECO:0007669"/>
    <property type="project" value="UniProtKB-SubCell"/>
</dbReference>
<feature type="transmembrane region" description="Helical" evidence="12">
    <location>
        <begin position="159"/>
        <end position="179"/>
    </location>
</feature>
<evidence type="ECO:0000256" key="1">
    <source>
        <dbReference type="ARBA" id="ARBA00004651"/>
    </source>
</evidence>
<evidence type="ECO:0000256" key="12">
    <source>
        <dbReference type="SAM" id="Phobius"/>
    </source>
</evidence>
<evidence type="ECO:0000256" key="7">
    <source>
        <dbReference type="ARBA" id="ARBA00022723"/>
    </source>
</evidence>
<keyword evidence="10" id="KW-0408">Iron</keyword>
<dbReference type="GO" id="GO:0020037">
    <property type="term" value="F:heme binding"/>
    <property type="evidence" value="ECO:0007669"/>
    <property type="project" value="TreeGrafter"/>
</dbReference>
<evidence type="ECO:0000256" key="10">
    <source>
        <dbReference type="ARBA" id="ARBA00023004"/>
    </source>
</evidence>
<feature type="transmembrane region" description="Helical" evidence="12">
    <location>
        <begin position="51"/>
        <end position="68"/>
    </location>
</feature>
<keyword evidence="9 12" id="KW-1133">Transmembrane helix</keyword>
<keyword evidence="3" id="KW-0813">Transport</keyword>
<dbReference type="GO" id="GO:0005506">
    <property type="term" value="F:iron ion binding"/>
    <property type="evidence" value="ECO:0007669"/>
    <property type="project" value="InterPro"/>
</dbReference>
<keyword evidence="8" id="KW-0249">Electron transport</keyword>
<dbReference type="Proteomes" id="UP000678679">
    <property type="component" value="Chromosome 2"/>
</dbReference>
<keyword evidence="15" id="KW-1185">Reference proteome</keyword>
<evidence type="ECO:0000256" key="6">
    <source>
        <dbReference type="ARBA" id="ARBA00022692"/>
    </source>
</evidence>
<feature type="transmembrane region" description="Helical" evidence="12">
    <location>
        <begin position="115"/>
        <end position="139"/>
    </location>
</feature>
<dbReference type="Gene3D" id="1.20.950.20">
    <property type="entry name" value="Transmembrane di-heme cytochromes, Chain C"/>
    <property type="match status" value="1"/>
</dbReference>
<dbReference type="KEGG" id="fya:KMW28_26925"/>
<keyword evidence="5" id="KW-0349">Heme</keyword>
<evidence type="ECO:0000256" key="5">
    <source>
        <dbReference type="ARBA" id="ARBA00022617"/>
    </source>
</evidence>